<keyword evidence="2" id="KW-1185">Reference proteome</keyword>
<gene>
    <name evidence="1" type="ORF">J2S66_002267</name>
</gene>
<organism evidence="1 2">
    <name type="scientific">Saccharothrix longispora</name>
    <dbReference type="NCBI Taxonomy" id="33920"/>
    <lineage>
        <taxon>Bacteria</taxon>
        <taxon>Bacillati</taxon>
        <taxon>Actinomycetota</taxon>
        <taxon>Actinomycetes</taxon>
        <taxon>Pseudonocardiales</taxon>
        <taxon>Pseudonocardiaceae</taxon>
        <taxon>Saccharothrix</taxon>
    </lineage>
</organism>
<evidence type="ECO:0000313" key="1">
    <source>
        <dbReference type="EMBL" id="MDR6593883.1"/>
    </source>
</evidence>
<sequence>MSVRLREPHSQVPTRPAAKVMGWYRSVLSSLRSADPAAPPGSHLARVVVLAGVRPDPAPWTPPF</sequence>
<dbReference type="RefSeq" id="WP_310306865.1">
    <property type="nucleotide sequence ID" value="NZ_BAAAXB010000001.1"/>
</dbReference>
<dbReference type="EMBL" id="JAVDSG010000001">
    <property type="protein sequence ID" value="MDR6593883.1"/>
    <property type="molecule type" value="Genomic_DNA"/>
</dbReference>
<protein>
    <submittedName>
        <fullName evidence="1">Uncharacterized protein</fullName>
    </submittedName>
</protein>
<name>A0ABU1PTA5_9PSEU</name>
<accession>A0ABU1PTA5</accession>
<comment type="caution">
    <text evidence="1">The sequence shown here is derived from an EMBL/GenBank/DDBJ whole genome shotgun (WGS) entry which is preliminary data.</text>
</comment>
<dbReference type="Proteomes" id="UP001268819">
    <property type="component" value="Unassembled WGS sequence"/>
</dbReference>
<reference evidence="1 2" key="1">
    <citation type="submission" date="2023-07" db="EMBL/GenBank/DDBJ databases">
        <title>Sequencing the genomes of 1000 actinobacteria strains.</title>
        <authorList>
            <person name="Klenk H.-P."/>
        </authorList>
    </citation>
    <scope>NUCLEOTIDE SEQUENCE [LARGE SCALE GENOMIC DNA]</scope>
    <source>
        <strain evidence="1 2">DSM 43749</strain>
    </source>
</reference>
<evidence type="ECO:0000313" key="2">
    <source>
        <dbReference type="Proteomes" id="UP001268819"/>
    </source>
</evidence>
<proteinExistence type="predicted"/>